<sequence>CDIDGGAVTSWQYSWYKDSSGYVFSEQEHAFSPVTESDEGKYSCYGVETDGSRNSHISDAVTLTVSGDFFISVPSHKSTTSPALRD</sequence>
<dbReference type="InterPro" id="IPR013151">
    <property type="entry name" value="Immunoglobulin_dom"/>
</dbReference>
<protein>
    <recommendedName>
        <fullName evidence="2">Ig-like domain-containing protein</fullName>
    </recommendedName>
</protein>
<dbReference type="InterPro" id="IPR036179">
    <property type="entry name" value="Ig-like_dom_sf"/>
</dbReference>
<feature type="domain" description="Ig-like" evidence="2">
    <location>
        <begin position="1"/>
        <end position="64"/>
    </location>
</feature>
<dbReference type="InterPro" id="IPR013783">
    <property type="entry name" value="Ig-like_fold"/>
</dbReference>
<dbReference type="Pfam" id="PF00047">
    <property type="entry name" value="ig"/>
    <property type="match status" value="1"/>
</dbReference>
<keyword evidence="4" id="KW-1185">Reference proteome</keyword>
<comment type="caution">
    <text evidence="3">The sequence shown here is derived from an EMBL/GenBank/DDBJ whole genome shotgun (WGS) entry which is preliminary data.</text>
</comment>
<dbReference type="PROSITE" id="PS50835">
    <property type="entry name" value="IG_LIKE"/>
    <property type="match status" value="1"/>
</dbReference>
<feature type="non-terminal residue" evidence="3">
    <location>
        <position position="1"/>
    </location>
</feature>
<accession>A0ABD0RFQ9</accession>
<organism evidence="3 4">
    <name type="scientific">Cirrhinus mrigala</name>
    <name type="common">Mrigala</name>
    <dbReference type="NCBI Taxonomy" id="683832"/>
    <lineage>
        <taxon>Eukaryota</taxon>
        <taxon>Metazoa</taxon>
        <taxon>Chordata</taxon>
        <taxon>Craniata</taxon>
        <taxon>Vertebrata</taxon>
        <taxon>Euteleostomi</taxon>
        <taxon>Actinopterygii</taxon>
        <taxon>Neopterygii</taxon>
        <taxon>Teleostei</taxon>
        <taxon>Ostariophysi</taxon>
        <taxon>Cypriniformes</taxon>
        <taxon>Cyprinidae</taxon>
        <taxon>Labeoninae</taxon>
        <taxon>Labeonini</taxon>
        <taxon>Cirrhinus</taxon>
    </lineage>
</organism>
<name>A0ABD0RFQ9_CIRMR</name>
<keyword evidence="1" id="KW-0393">Immunoglobulin domain</keyword>
<dbReference type="Gene3D" id="2.60.40.10">
    <property type="entry name" value="Immunoglobulins"/>
    <property type="match status" value="1"/>
</dbReference>
<evidence type="ECO:0000313" key="4">
    <source>
        <dbReference type="Proteomes" id="UP001529510"/>
    </source>
</evidence>
<dbReference type="InterPro" id="IPR007110">
    <property type="entry name" value="Ig-like_dom"/>
</dbReference>
<dbReference type="EMBL" id="JAMKFB020000003">
    <property type="protein sequence ID" value="KAL0196915.1"/>
    <property type="molecule type" value="Genomic_DNA"/>
</dbReference>
<evidence type="ECO:0000259" key="2">
    <source>
        <dbReference type="PROSITE" id="PS50835"/>
    </source>
</evidence>
<gene>
    <name evidence="3" type="ORF">M9458_005455</name>
</gene>
<dbReference type="SUPFAM" id="SSF48726">
    <property type="entry name" value="Immunoglobulin"/>
    <property type="match status" value="1"/>
</dbReference>
<evidence type="ECO:0000256" key="1">
    <source>
        <dbReference type="ARBA" id="ARBA00023319"/>
    </source>
</evidence>
<proteinExistence type="predicted"/>
<evidence type="ECO:0000313" key="3">
    <source>
        <dbReference type="EMBL" id="KAL0196915.1"/>
    </source>
</evidence>
<reference evidence="3 4" key="1">
    <citation type="submission" date="2024-05" db="EMBL/GenBank/DDBJ databases">
        <title>Genome sequencing and assembly of Indian major carp, Cirrhinus mrigala (Hamilton, 1822).</title>
        <authorList>
            <person name="Mohindra V."/>
            <person name="Chowdhury L.M."/>
            <person name="Lal K."/>
            <person name="Jena J.K."/>
        </authorList>
    </citation>
    <scope>NUCLEOTIDE SEQUENCE [LARGE SCALE GENOMIC DNA]</scope>
    <source>
        <strain evidence="3">CM1030</strain>
        <tissue evidence="3">Blood</tissue>
    </source>
</reference>
<dbReference type="AlphaFoldDB" id="A0ABD0RFQ9"/>
<dbReference type="Proteomes" id="UP001529510">
    <property type="component" value="Unassembled WGS sequence"/>
</dbReference>